<proteinExistence type="inferred from homology"/>
<evidence type="ECO:0000313" key="3">
    <source>
        <dbReference type="EMBL" id="MEK8131476.1"/>
    </source>
</evidence>
<gene>
    <name evidence="3" type="ORF">WMW72_26560</name>
</gene>
<evidence type="ECO:0000259" key="2">
    <source>
        <dbReference type="Pfam" id="PF01636"/>
    </source>
</evidence>
<sequence length="336" mass="38430">MGMSGSFSLNNEFILDYICQRFRLGNSRQVKGSIGGSYNVNIKLQTNQGEFVVRVLNSSSTTAHLRSLQKVLTAARKAGLPVVLPLVSTEGEPYIHCKGRLLQVTRFVEMGLFENKKGQVTASGRMLRHFHDALQAVTVEPKPKWSFNKDRAYFLNALSLLEEVPDIPEYQLEKIRLISERILELFESAEEGLERSIVHGDWHFWNQGYADDEVVCVLDFDFVEQGYRIHDVAYALWVIYMLLPAQSRSFDRDFLKGYGSLTEEEATILPVAVAKVALFFLCYSAYSANPKEKWRKQYRKQLPLIRWLLEDGGQRLRGLTSEGQEFVEDNDEEDVG</sequence>
<reference evidence="3 4" key="1">
    <citation type="submission" date="2024-04" db="EMBL/GenBank/DDBJ databases">
        <title>draft genome sequnece of Paenibacillus filicis.</title>
        <authorList>
            <person name="Kim D.-U."/>
        </authorList>
    </citation>
    <scope>NUCLEOTIDE SEQUENCE [LARGE SCALE GENOMIC DNA]</scope>
    <source>
        <strain evidence="3 4">KACC14197</strain>
    </source>
</reference>
<dbReference type="PANTHER" id="PTHR21064">
    <property type="entry name" value="AMINOGLYCOSIDE PHOSPHOTRANSFERASE DOMAIN-CONTAINING PROTEIN-RELATED"/>
    <property type="match status" value="1"/>
</dbReference>
<keyword evidence="4" id="KW-1185">Reference proteome</keyword>
<dbReference type="Pfam" id="PF01636">
    <property type="entry name" value="APH"/>
    <property type="match status" value="1"/>
</dbReference>
<dbReference type="InterPro" id="IPR002575">
    <property type="entry name" value="Aminoglycoside_PTrfase"/>
</dbReference>
<dbReference type="PANTHER" id="PTHR21064:SF6">
    <property type="entry name" value="AMINOGLYCOSIDE PHOSPHOTRANSFERASE DOMAIN-CONTAINING PROTEIN"/>
    <property type="match status" value="1"/>
</dbReference>
<accession>A0ABU9DTB4</accession>
<evidence type="ECO:0000256" key="1">
    <source>
        <dbReference type="ARBA" id="ARBA00038240"/>
    </source>
</evidence>
<dbReference type="Proteomes" id="UP001469365">
    <property type="component" value="Unassembled WGS sequence"/>
</dbReference>
<name>A0ABU9DTB4_9BACL</name>
<organism evidence="3 4">
    <name type="scientific">Paenibacillus filicis</name>
    <dbReference type="NCBI Taxonomy" id="669464"/>
    <lineage>
        <taxon>Bacteria</taxon>
        <taxon>Bacillati</taxon>
        <taxon>Bacillota</taxon>
        <taxon>Bacilli</taxon>
        <taxon>Bacillales</taxon>
        <taxon>Paenibacillaceae</taxon>
        <taxon>Paenibacillus</taxon>
    </lineage>
</organism>
<dbReference type="EMBL" id="JBBPCC010000021">
    <property type="protein sequence ID" value="MEK8131476.1"/>
    <property type="molecule type" value="Genomic_DNA"/>
</dbReference>
<comment type="similarity">
    <text evidence="1">Belongs to the pseudomonas-type ThrB family.</text>
</comment>
<evidence type="ECO:0000313" key="4">
    <source>
        <dbReference type="Proteomes" id="UP001469365"/>
    </source>
</evidence>
<dbReference type="RefSeq" id="WP_341418608.1">
    <property type="nucleotide sequence ID" value="NZ_JBBPCC010000021.1"/>
</dbReference>
<feature type="domain" description="Aminoglycoside phosphotransferase" evidence="2">
    <location>
        <begin position="35"/>
        <end position="261"/>
    </location>
</feature>
<protein>
    <submittedName>
        <fullName evidence="3">Phosphotransferase</fullName>
    </submittedName>
</protein>
<dbReference type="SUPFAM" id="SSF56112">
    <property type="entry name" value="Protein kinase-like (PK-like)"/>
    <property type="match status" value="1"/>
</dbReference>
<dbReference type="InterPro" id="IPR050249">
    <property type="entry name" value="Pseudomonas-type_ThrB"/>
</dbReference>
<dbReference type="Gene3D" id="3.90.1200.10">
    <property type="match status" value="1"/>
</dbReference>
<dbReference type="Gene3D" id="3.30.200.20">
    <property type="entry name" value="Phosphorylase Kinase, domain 1"/>
    <property type="match status" value="1"/>
</dbReference>
<dbReference type="InterPro" id="IPR011009">
    <property type="entry name" value="Kinase-like_dom_sf"/>
</dbReference>
<comment type="caution">
    <text evidence="3">The sequence shown here is derived from an EMBL/GenBank/DDBJ whole genome shotgun (WGS) entry which is preliminary data.</text>
</comment>